<proteinExistence type="predicted"/>
<evidence type="ECO:0000256" key="1">
    <source>
        <dbReference type="SAM" id="MobiDB-lite"/>
    </source>
</evidence>
<keyword evidence="3" id="KW-1185">Reference proteome</keyword>
<gene>
    <name evidence="2" type="ORF">A0H81_02269</name>
</gene>
<evidence type="ECO:0000313" key="3">
    <source>
        <dbReference type="Proteomes" id="UP000092993"/>
    </source>
</evidence>
<feature type="region of interest" description="Disordered" evidence="1">
    <location>
        <begin position="1"/>
        <end position="21"/>
    </location>
</feature>
<organism evidence="2 3">
    <name type="scientific">Grifola frondosa</name>
    <name type="common">Maitake</name>
    <name type="synonym">Polyporus frondosus</name>
    <dbReference type="NCBI Taxonomy" id="5627"/>
    <lineage>
        <taxon>Eukaryota</taxon>
        <taxon>Fungi</taxon>
        <taxon>Dikarya</taxon>
        <taxon>Basidiomycota</taxon>
        <taxon>Agaricomycotina</taxon>
        <taxon>Agaricomycetes</taxon>
        <taxon>Polyporales</taxon>
        <taxon>Grifolaceae</taxon>
        <taxon>Grifola</taxon>
    </lineage>
</organism>
<name>A0A1C7MNS1_GRIFR</name>
<accession>A0A1C7MNS1</accession>
<dbReference type="Proteomes" id="UP000092993">
    <property type="component" value="Unassembled WGS sequence"/>
</dbReference>
<dbReference type="OrthoDB" id="1881at2759"/>
<reference evidence="2 3" key="1">
    <citation type="submission" date="2016-03" db="EMBL/GenBank/DDBJ databases">
        <title>Whole genome sequencing of Grifola frondosa 9006-11.</title>
        <authorList>
            <person name="Min B."/>
            <person name="Park H."/>
            <person name="Kim J.-G."/>
            <person name="Cho H."/>
            <person name="Oh Y.-L."/>
            <person name="Kong W.-S."/>
            <person name="Choi I.-G."/>
        </authorList>
    </citation>
    <scope>NUCLEOTIDE SEQUENCE [LARGE SCALE GENOMIC DNA]</scope>
    <source>
        <strain evidence="2 3">9006-11</strain>
    </source>
</reference>
<comment type="caution">
    <text evidence="2">The sequence shown here is derived from an EMBL/GenBank/DDBJ whole genome shotgun (WGS) entry which is preliminary data.</text>
</comment>
<feature type="compositionally biased region" description="Basic residues" evidence="1">
    <location>
        <begin position="1"/>
        <end position="13"/>
    </location>
</feature>
<feature type="region of interest" description="Disordered" evidence="1">
    <location>
        <begin position="76"/>
        <end position="95"/>
    </location>
</feature>
<dbReference type="EMBL" id="LUGG01000002">
    <property type="protein sequence ID" value="OBZ78317.1"/>
    <property type="molecule type" value="Genomic_DNA"/>
</dbReference>
<dbReference type="AlphaFoldDB" id="A0A1C7MNS1"/>
<evidence type="ECO:0000313" key="2">
    <source>
        <dbReference type="EMBL" id="OBZ78317.1"/>
    </source>
</evidence>
<protein>
    <submittedName>
        <fullName evidence="2">Uncharacterized protein</fullName>
    </submittedName>
</protein>
<sequence>MRSRTTQTHRHQHTPSATKYHIRLSADTGSQREMTPPPAYYAGLGISRVRSRRHRWNHQRGYFDIAIAQNTGVRKTSTRSPLATRSNMHFSSCPP</sequence>